<dbReference type="Gene3D" id="3.80.10.10">
    <property type="entry name" value="Ribonuclease Inhibitor"/>
    <property type="match status" value="1"/>
</dbReference>
<dbReference type="PANTHER" id="PTHR34145:SF65">
    <property type="entry name" value="FBD DOMAIN-CONTAINING PROTEIN"/>
    <property type="match status" value="1"/>
</dbReference>
<protein>
    <recommendedName>
        <fullName evidence="3">FBD domain-containing protein</fullName>
    </recommendedName>
</protein>
<feature type="compositionally biased region" description="Acidic residues" evidence="1">
    <location>
        <begin position="184"/>
        <end position="209"/>
    </location>
</feature>
<dbReference type="InterPro" id="IPR053772">
    <property type="entry name" value="At1g61320/At1g61330-like"/>
</dbReference>
<dbReference type="EMBL" id="GBRH01246643">
    <property type="protein sequence ID" value="JAD51252.1"/>
    <property type="molecule type" value="Transcribed_RNA"/>
</dbReference>
<feature type="compositionally biased region" description="Acidic residues" evidence="1">
    <location>
        <begin position="167"/>
        <end position="176"/>
    </location>
</feature>
<dbReference type="PANTHER" id="PTHR34145">
    <property type="entry name" value="OS02G0105600 PROTEIN"/>
    <property type="match status" value="1"/>
</dbReference>
<dbReference type="AlphaFoldDB" id="A0A0A9AVY9"/>
<name>A0A0A9AVY9_ARUDO</name>
<proteinExistence type="predicted"/>
<reference evidence="2" key="1">
    <citation type="submission" date="2014-09" db="EMBL/GenBank/DDBJ databases">
        <authorList>
            <person name="Magalhaes I.L.F."/>
            <person name="Oliveira U."/>
            <person name="Santos F.R."/>
            <person name="Vidigal T.H.D.A."/>
            <person name="Brescovit A.D."/>
            <person name="Santos A.J."/>
        </authorList>
    </citation>
    <scope>NUCLEOTIDE SEQUENCE</scope>
    <source>
        <tissue evidence="2">Shoot tissue taken approximately 20 cm above the soil surface</tissue>
    </source>
</reference>
<organism evidence="2">
    <name type="scientific">Arundo donax</name>
    <name type="common">Giant reed</name>
    <name type="synonym">Donax arundinaceus</name>
    <dbReference type="NCBI Taxonomy" id="35708"/>
    <lineage>
        <taxon>Eukaryota</taxon>
        <taxon>Viridiplantae</taxon>
        <taxon>Streptophyta</taxon>
        <taxon>Embryophyta</taxon>
        <taxon>Tracheophyta</taxon>
        <taxon>Spermatophyta</taxon>
        <taxon>Magnoliopsida</taxon>
        <taxon>Liliopsida</taxon>
        <taxon>Poales</taxon>
        <taxon>Poaceae</taxon>
        <taxon>PACMAD clade</taxon>
        <taxon>Arundinoideae</taxon>
        <taxon>Arundineae</taxon>
        <taxon>Arundo</taxon>
    </lineage>
</organism>
<evidence type="ECO:0000313" key="2">
    <source>
        <dbReference type="EMBL" id="JAD51252.1"/>
    </source>
</evidence>
<dbReference type="SUPFAM" id="SSF52047">
    <property type="entry name" value="RNI-like"/>
    <property type="match status" value="1"/>
</dbReference>
<dbReference type="InterPro" id="IPR032675">
    <property type="entry name" value="LRR_dom_sf"/>
</dbReference>
<evidence type="ECO:0008006" key="3">
    <source>
        <dbReference type="Google" id="ProtNLM"/>
    </source>
</evidence>
<reference evidence="2" key="2">
    <citation type="journal article" date="2015" name="Data Brief">
        <title>Shoot transcriptome of the giant reed, Arundo donax.</title>
        <authorList>
            <person name="Barrero R.A."/>
            <person name="Guerrero F.D."/>
            <person name="Moolhuijzen P."/>
            <person name="Goolsby J.A."/>
            <person name="Tidwell J."/>
            <person name="Bellgard S.E."/>
            <person name="Bellgard M.I."/>
        </authorList>
    </citation>
    <scope>NUCLEOTIDE SEQUENCE</scope>
    <source>
        <tissue evidence="2">Shoot tissue taken approximately 20 cm above the soil surface</tissue>
    </source>
</reference>
<feature type="region of interest" description="Disordered" evidence="1">
    <location>
        <begin position="167"/>
        <end position="209"/>
    </location>
</feature>
<evidence type="ECO:0000256" key="1">
    <source>
        <dbReference type="SAM" id="MobiDB-lite"/>
    </source>
</evidence>
<sequence>MPAGAHLRSLTVAECNNVTHIDADRASSLRSFRLSSALLPTYDISGTASLDDLYICVRGRNSHPVKQWIKALPNLSNLTVLTICSIALRRVYALARFGSATCLTELRNLPSLRDLQLLMFSMDSTNLAHIYMFFRCCRCPLLEKLFVQLPTSSHDIFMDNFMLVAEEDEPDEELSEEDKPYAELSEEDEPDAELSEEYETEEEVLEEGVSEEYILEERLEYEDVYEEDPSDENMPDEEQSEEGVPGYGLNNVIFAKMINFKGHFFEMRLVSFLLRKATGLKKLLLIAPKGNHMEALRKEPMDTSCFLEAELLRLKNASQNAQIVLSESDPAAIQPMHSDVFAKF</sequence>
<accession>A0A0A9AVY9</accession>